<evidence type="ECO:0000256" key="1">
    <source>
        <dbReference type="SAM" id="Phobius"/>
    </source>
</evidence>
<gene>
    <name evidence="3" type="ORF">WJM97_01570</name>
</gene>
<evidence type="ECO:0000313" key="4">
    <source>
        <dbReference type="Proteomes" id="UP001483337"/>
    </source>
</evidence>
<dbReference type="Proteomes" id="UP001483337">
    <property type="component" value="Chromosome"/>
</dbReference>
<evidence type="ECO:0000313" key="3">
    <source>
        <dbReference type="EMBL" id="WZB88411.1"/>
    </source>
</evidence>
<keyword evidence="1" id="KW-0812">Transmembrane</keyword>
<dbReference type="RefSeq" id="WP_353931319.1">
    <property type="nucleotide sequence ID" value="NZ_CP150886.1"/>
</dbReference>
<protein>
    <submittedName>
        <fullName evidence="3">Pilus assembly PilX N-terminal domain-containing protein</fullName>
    </submittedName>
</protein>
<name>A0ABZ2UTU7_9CYAN</name>
<sequence length="505" mass="54517">MQKTINTRLKMALLLHRGESGFAIVIAVTLGIIMILVGLTMTIRSQGDTIVASNQKQTQQALAAAESGIAFYKTFFNKSGANRRLSQYPDCINRTNSDPGAGCNDSATTTLVREMSWSNLQNIQGMTSACNVTDLDDIRDIYASTDWKDVDDPLNPDPNFQPGKKQFRLVSYIYRRGELTSQPGIGRLTVEGRITPEGQNNTTTSIARLEASIPIRPGDINGIPFPAVWVGGSSDTDGTGRNRIDGDILINNCDADLSTMETSGIIGNHKVIKTDLIMPSIPPQPDERIIGSPPENPPTDPFDDNAHVPGTIPLGAVSGNITLPNNTEDFSNPSRPKPKDEHFRMDFAGEDAYYYTISSIANNTTIKIKPNTKVVFYFSGSISRNVDIICETDGACEPMSLTIFGTSTESNPQICINGGRRIEAFILAPNYDVGVNGGGNAINYKGAVWAKRWGEATGCSSSAGGSHVHVQQEGTWDAVAGAITMDSQLPPIVNPTGAWTRKEVN</sequence>
<dbReference type="EMBL" id="CP150886">
    <property type="protein sequence ID" value="WZB88411.1"/>
    <property type="molecule type" value="Genomic_DNA"/>
</dbReference>
<keyword evidence="4" id="KW-1185">Reference proteome</keyword>
<organism evidence="3 4">
    <name type="scientific">Okeanomitos corallinicola TIOX110</name>
    <dbReference type="NCBI Taxonomy" id="3133117"/>
    <lineage>
        <taxon>Bacteria</taxon>
        <taxon>Bacillati</taxon>
        <taxon>Cyanobacteriota</taxon>
        <taxon>Cyanophyceae</taxon>
        <taxon>Nostocales</taxon>
        <taxon>Aphanizomenonaceae</taxon>
        <taxon>Okeanomitos</taxon>
    </lineage>
</organism>
<feature type="transmembrane region" description="Helical" evidence="1">
    <location>
        <begin position="21"/>
        <end position="43"/>
    </location>
</feature>
<reference evidence="3 4" key="1">
    <citation type="submission" date="2024-04" db="EMBL/GenBank/DDBJ databases">
        <title>Okeanomitos corallinicola gen. &amp; sp. nov. (Nostocales, Cyanobacteria), a new toxic marine heterocyst-forming cyanobacterium from a coral reef.</title>
        <authorList>
            <person name="Li H."/>
            <person name="Li R."/>
            <person name="Kang J."/>
            <person name="Hii K.S."/>
            <person name="Mohamed H.F."/>
            <person name="Xu X."/>
            <person name="Luo Z."/>
        </authorList>
    </citation>
    <scope>NUCLEOTIDE SEQUENCE [LARGE SCALE GENOMIC DNA]</scope>
    <source>
        <strain evidence="3 4">TIOX110</strain>
    </source>
</reference>
<evidence type="ECO:0000259" key="2">
    <source>
        <dbReference type="Pfam" id="PF23981"/>
    </source>
</evidence>
<dbReference type="InterPro" id="IPR055729">
    <property type="entry name" value="DUF7305"/>
</dbReference>
<keyword evidence="1" id="KW-0472">Membrane</keyword>
<accession>A0ABZ2UTU7</accession>
<keyword evidence="1" id="KW-1133">Transmembrane helix</keyword>
<proteinExistence type="predicted"/>
<dbReference type="Pfam" id="PF23981">
    <property type="entry name" value="DUF7305"/>
    <property type="match status" value="1"/>
</dbReference>
<feature type="domain" description="DUF7305" evidence="2">
    <location>
        <begin position="360"/>
        <end position="451"/>
    </location>
</feature>